<evidence type="ECO:0000313" key="3">
    <source>
        <dbReference type="EMBL" id="MDK4307020.1"/>
    </source>
</evidence>
<dbReference type="EMBL" id="JASNVH010000007">
    <property type="protein sequence ID" value="MDK4307020.1"/>
    <property type="molecule type" value="Genomic_DNA"/>
</dbReference>
<dbReference type="AlphaFoldDB" id="A0AAP4F990"/>
<dbReference type="InterPro" id="IPR022435">
    <property type="entry name" value="Surface-anchored_actinobac"/>
</dbReference>
<name>A0AAP4F990_9CORY</name>
<feature type="region of interest" description="Disordered" evidence="1">
    <location>
        <begin position="1"/>
        <end position="21"/>
    </location>
</feature>
<dbReference type="Proteomes" id="UP001224412">
    <property type="component" value="Unassembled WGS sequence"/>
</dbReference>
<feature type="compositionally biased region" description="Low complexity" evidence="1">
    <location>
        <begin position="292"/>
        <end position="311"/>
    </location>
</feature>
<evidence type="ECO:0000256" key="2">
    <source>
        <dbReference type="SAM" id="Phobius"/>
    </source>
</evidence>
<feature type="compositionally biased region" description="Low complexity" evidence="1">
    <location>
        <begin position="231"/>
        <end position="241"/>
    </location>
</feature>
<organism evidence="3 4">
    <name type="scientific">Corynebacterium pseudodiphtheriticum</name>
    <dbReference type="NCBI Taxonomy" id="37637"/>
    <lineage>
        <taxon>Bacteria</taxon>
        <taxon>Bacillati</taxon>
        <taxon>Actinomycetota</taxon>
        <taxon>Actinomycetes</taxon>
        <taxon>Mycobacteriales</taxon>
        <taxon>Corynebacteriaceae</taxon>
        <taxon>Corynebacterium</taxon>
    </lineage>
</organism>
<proteinExistence type="predicted"/>
<dbReference type="RefSeq" id="WP_284599287.1">
    <property type="nucleotide sequence ID" value="NZ_JASNVH010000007.1"/>
</dbReference>
<feature type="compositionally biased region" description="Low complexity" evidence="1">
    <location>
        <begin position="258"/>
        <end position="267"/>
    </location>
</feature>
<dbReference type="NCBIfam" id="TIGR03773">
    <property type="entry name" value="anch_rpt_wall"/>
    <property type="match status" value="1"/>
</dbReference>
<keyword evidence="2" id="KW-1133">Transmembrane helix</keyword>
<dbReference type="NCBIfam" id="TIGR03769">
    <property type="entry name" value="P_ac_wall_RPT"/>
    <property type="match status" value="2"/>
</dbReference>
<evidence type="ECO:0000256" key="1">
    <source>
        <dbReference type="SAM" id="MobiDB-lite"/>
    </source>
</evidence>
<feature type="compositionally biased region" description="Gly residues" evidence="1">
    <location>
        <begin position="242"/>
        <end position="257"/>
    </location>
</feature>
<comment type="caution">
    <text evidence="3">The sequence shown here is derived from an EMBL/GenBank/DDBJ whole genome shotgun (WGS) entry which is preliminary data.</text>
</comment>
<keyword evidence="2" id="KW-0812">Transmembrane</keyword>
<accession>A0AAP4F990</accession>
<dbReference type="InterPro" id="IPR022395">
    <property type="entry name" value="CHP03773_ABC_transptr-like"/>
</dbReference>
<keyword evidence="2" id="KW-0472">Membrane</keyword>
<feature type="compositionally biased region" description="Gly residues" evidence="1">
    <location>
        <begin position="268"/>
        <end position="283"/>
    </location>
</feature>
<sequence length="638" mass="64138">MTALKIQSPRQDVARPASARPVSSQPVHKASALLAALVLCWVAAFAPRAMAQTFDRGHVDVFYVTSHGGELSLSMKEDITGGGVQRPGDDVVLHVSDAAWSEATAGVDGIGQATYFLPQSQNHEVIWPGWDTQPVAADGYQSIDFNFQEVSGPGEVYIFETEGFGGIKSVTDDGSYNLRTGSVINQPYPAHKHINWAFTHPGTYQMTVYASANGQSSNAVTYTWQVGGESGDAPAPAAPSGGQAGGHGGGHNSGAGHAGNHPAAPAPQGGGGAAPGPRAGGARPGPAPKAAPPAGSSGGSSSASNSGAGNAQCTPGLQPQIKDDTTSPAQWRPAQGATFYLSSNAEVNLPSNVGTVPQGKAWMIGATQVAGVPWLGANTQHESMHEHLASSVRWDITGFSGPGPMTVYSQGQLGQIVGEEWFRAAGGGYQGSKAIPRNTHVHPNWVFGAPGHYQVNITQSAQLNNGKKVSGNATINFVVGGNNPGGAFSDGHFDLGAVVNPEGGECAGGGVAGGGAAGAAGGAGGDAAAGQGLSEEELAAQGLAADGTPLAAGGFGAGFAGQDSKLFNIAAIVLGLGLLFLGIAAAHYAVKKAKSAENSAENTDDRGDGSGGPGTDGPKPPQSPQPPQAPQTAMIPQV</sequence>
<gene>
    <name evidence="3" type="ORF">QPX42_05605</name>
</gene>
<protein>
    <submittedName>
        <fullName evidence="3">TIGR03773 family transporter-associated surface protein</fullName>
    </submittedName>
</protein>
<reference evidence="3" key="1">
    <citation type="submission" date="2023-05" db="EMBL/GenBank/DDBJ databases">
        <title>Metabolic capabilities are highly conserved among human nasal-associated Corynebacterium species in pangenomic analyses.</title>
        <authorList>
            <person name="Tran T.H."/>
            <person name="Roberts A.Q."/>
            <person name="Escapa I.F."/>
            <person name="Gao W."/>
            <person name="Conlan S."/>
            <person name="Kong H."/>
            <person name="Segre J.A."/>
            <person name="Kelly M.S."/>
            <person name="Lemon K.P."/>
        </authorList>
    </citation>
    <scope>NUCLEOTIDE SEQUENCE</scope>
    <source>
        <strain evidence="3">KPL2773</strain>
    </source>
</reference>
<dbReference type="NCBIfam" id="NF038134">
    <property type="entry name" value="choice_anch_M"/>
    <property type="match status" value="2"/>
</dbReference>
<evidence type="ECO:0000313" key="4">
    <source>
        <dbReference type="Proteomes" id="UP001224412"/>
    </source>
</evidence>
<feature type="compositionally biased region" description="Pro residues" evidence="1">
    <location>
        <begin position="618"/>
        <end position="629"/>
    </location>
</feature>
<feature type="transmembrane region" description="Helical" evidence="2">
    <location>
        <begin position="566"/>
        <end position="590"/>
    </location>
</feature>
<feature type="region of interest" description="Disordered" evidence="1">
    <location>
        <begin position="594"/>
        <end position="638"/>
    </location>
</feature>
<feature type="region of interest" description="Disordered" evidence="1">
    <location>
        <begin position="225"/>
        <end position="330"/>
    </location>
</feature>